<evidence type="ECO:0000259" key="2">
    <source>
        <dbReference type="Pfam" id="PF21167"/>
    </source>
</evidence>
<dbReference type="InterPro" id="IPR036938">
    <property type="entry name" value="PAP2/HPO_sf"/>
</dbReference>
<dbReference type="InterPro" id="IPR055161">
    <property type="entry name" value="NapH1-like_2nd"/>
</dbReference>
<proteinExistence type="predicted"/>
<organism evidence="4 5">
    <name type="scientific">Phytohabitans rumicis</name>
    <dbReference type="NCBI Taxonomy" id="1076125"/>
    <lineage>
        <taxon>Bacteria</taxon>
        <taxon>Bacillati</taxon>
        <taxon>Actinomycetota</taxon>
        <taxon>Actinomycetes</taxon>
        <taxon>Micromonosporales</taxon>
        <taxon>Micromonosporaceae</taxon>
    </lineage>
</organism>
<keyword evidence="1" id="KW-0732">Signal</keyword>
<feature type="domain" description="Vanadium-dependent haloperoxidase NapH1-like second helical-bundle" evidence="3">
    <location>
        <begin position="330"/>
        <end position="505"/>
    </location>
</feature>
<accession>A0A6V8KQ87</accession>
<evidence type="ECO:0000256" key="1">
    <source>
        <dbReference type="SAM" id="SignalP"/>
    </source>
</evidence>
<dbReference type="PANTHER" id="PTHR34599">
    <property type="entry name" value="PEROXIDASE-RELATED"/>
    <property type="match status" value="1"/>
</dbReference>
<dbReference type="Pfam" id="PF21167">
    <property type="entry name" value="DUF6851"/>
    <property type="match status" value="1"/>
</dbReference>
<comment type="caution">
    <text evidence="4">The sequence shown here is derived from an EMBL/GenBank/DDBJ whole genome shotgun (WGS) entry which is preliminary data.</text>
</comment>
<name>A0A6V8KQ87_9ACTN</name>
<evidence type="ECO:0000259" key="3">
    <source>
        <dbReference type="Pfam" id="PF22778"/>
    </source>
</evidence>
<reference evidence="4 5" key="1">
    <citation type="submission" date="2020-03" db="EMBL/GenBank/DDBJ databases">
        <title>Whole genome shotgun sequence of Phytohabitans rumicis NBRC 108638.</title>
        <authorList>
            <person name="Komaki H."/>
            <person name="Tamura T."/>
        </authorList>
    </citation>
    <scope>NUCLEOTIDE SEQUENCE [LARGE SCALE GENOMIC DNA]</scope>
    <source>
        <strain evidence="4 5">NBRC 108638</strain>
    </source>
</reference>
<sequence length="505" mass="55121">MTTLGRRSVLIGGAGGAAALAMGYPGTATAGPLAAAAPIPFDLDTGNIIRDLSGAVDSRSLPDVAPMDVTLHMRITHMVSIAWFDACAPYHPTAVGVYTRIGRRPSSESATNRNRNIAAVYGTFQVIKGVAPDRLPAFRTLMAAIGLNPDDNSEDPTSPVGIGNLAGKGVVAARLRDGMNQLGDVGRRYNPVPYRDYTGYRPVNTAFKLVNPSRWQPQLTPHRRRHGAGVGDKGIFTVQHFVTPQLGRTKPYTFKDPGQFRLAPPEFSDHHRVRDYKRAVDEMLGASAALTDERKVKAEFFDDKLLGIGRAGIAAGIAHPELDLDGWVHLFLTTSLAIFDALVAVWHQKAKYDAPRPFSAIRHVYGHRRVTAWGGVGKGTVNDIPADEWTSYLNVGDHPEYPSGSTTLCSAEAQAARHFLGDDVLGWRYPIPAGWTAVEAGITPASALELHWPTWTDFVQDCAISRVWGGVHFKKTIERSIEFGEQFGDRAYRFAQRYINGDVED</sequence>
<dbReference type="PROSITE" id="PS51318">
    <property type="entry name" value="TAT"/>
    <property type="match status" value="1"/>
</dbReference>
<dbReference type="CDD" id="cd03398">
    <property type="entry name" value="PAP2_haloperoxidase"/>
    <property type="match status" value="1"/>
</dbReference>
<dbReference type="InterPro" id="IPR049283">
    <property type="entry name" value="DUF6851"/>
</dbReference>
<dbReference type="PANTHER" id="PTHR34599:SF2">
    <property type="entry name" value="TRAF-TYPE DOMAIN-CONTAINING PROTEIN"/>
    <property type="match status" value="1"/>
</dbReference>
<dbReference type="AlphaFoldDB" id="A0A6V8KQ87"/>
<reference evidence="4 5" key="2">
    <citation type="submission" date="2020-03" db="EMBL/GenBank/DDBJ databases">
        <authorList>
            <person name="Ichikawa N."/>
            <person name="Kimura A."/>
            <person name="Kitahashi Y."/>
            <person name="Uohara A."/>
        </authorList>
    </citation>
    <scope>NUCLEOTIDE SEQUENCE [LARGE SCALE GENOMIC DNA]</scope>
    <source>
        <strain evidence="4 5">NBRC 108638</strain>
    </source>
</reference>
<evidence type="ECO:0000313" key="5">
    <source>
        <dbReference type="Proteomes" id="UP000482960"/>
    </source>
</evidence>
<keyword evidence="5" id="KW-1185">Reference proteome</keyword>
<dbReference type="Pfam" id="PF22778">
    <property type="entry name" value="VCPO_2nd"/>
    <property type="match status" value="1"/>
</dbReference>
<dbReference type="InterPro" id="IPR052559">
    <property type="entry name" value="V-haloperoxidase"/>
</dbReference>
<dbReference type="InterPro" id="IPR016119">
    <property type="entry name" value="Br/Cl_peroxidase_C"/>
</dbReference>
<feature type="signal peptide" evidence="1">
    <location>
        <begin position="1"/>
        <end position="30"/>
    </location>
</feature>
<dbReference type="RefSeq" id="WP_218577050.1">
    <property type="nucleotide sequence ID" value="NZ_BAABJB010000061.1"/>
</dbReference>
<evidence type="ECO:0000313" key="4">
    <source>
        <dbReference type="EMBL" id="GFJ87332.1"/>
    </source>
</evidence>
<feature type="chain" id="PRO_5028824682" description="Phosphatidic acid phosphatase type 2/haloperoxidase domain-containing protein" evidence="1">
    <location>
        <begin position="31"/>
        <end position="505"/>
    </location>
</feature>
<evidence type="ECO:0008006" key="6">
    <source>
        <dbReference type="Google" id="ProtNLM"/>
    </source>
</evidence>
<dbReference type="SUPFAM" id="SSF48317">
    <property type="entry name" value="Acid phosphatase/Vanadium-dependent haloperoxidase"/>
    <property type="match status" value="1"/>
</dbReference>
<dbReference type="Gene3D" id="1.10.606.10">
    <property type="entry name" value="Vanadium-containing Chloroperoxidase, domain 2"/>
    <property type="match status" value="1"/>
</dbReference>
<protein>
    <recommendedName>
        <fullName evidence="6">Phosphatidic acid phosphatase type 2/haloperoxidase domain-containing protein</fullName>
    </recommendedName>
</protein>
<feature type="domain" description="DUF6851" evidence="2">
    <location>
        <begin position="78"/>
        <end position="217"/>
    </location>
</feature>
<dbReference type="InterPro" id="IPR006311">
    <property type="entry name" value="TAT_signal"/>
</dbReference>
<gene>
    <name evidence="4" type="ORF">Prum_009740</name>
</gene>
<dbReference type="Proteomes" id="UP000482960">
    <property type="component" value="Unassembled WGS sequence"/>
</dbReference>
<dbReference type="EMBL" id="BLPG01000001">
    <property type="protein sequence ID" value="GFJ87332.1"/>
    <property type="molecule type" value="Genomic_DNA"/>
</dbReference>
<dbReference type="GO" id="GO:0004601">
    <property type="term" value="F:peroxidase activity"/>
    <property type="evidence" value="ECO:0007669"/>
    <property type="project" value="InterPro"/>
</dbReference>